<dbReference type="Proteomes" id="UP000297245">
    <property type="component" value="Unassembled WGS sequence"/>
</dbReference>
<sequence length="210" mass="23313">MEPRMLRTSDPGGEKPFDLVEVRLRPLLRIQRKWKKNSASDMDEEMKNTFSHALKDGFVLCEFINTLHSNPVIRPDPRESVNIDKFLSQCSDDGLSADELFMQGDIAAATNNSLTRVARTIIALDKTADASTSQKANLQALMKFSKDGLNQRTKSASAEISCLETWVDRYIASRSTSVKTNVRYGVESSSEGVGHSKLPMVRPCSSILDA</sequence>
<dbReference type="OrthoDB" id="21595at2759"/>
<accession>A0A4S8MRB9</accession>
<proteinExistence type="predicted"/>
<dbReference type="Gene3D" id="1.10.418.10">
    <property type="entry name" value="Calponin-like domain"/>
    <property type="match status" value="1"/>
</dbReference>
<dbReference type="EMBL" id="ML179048">
    <property type="protein sequence ID" value="THV05535.1"/>
    <property type="molecule type" value="Genomic_DNA"/>
</dbReference>
<dbReference type="CDD" id="cd00014">
    <property type="entry name" value="CH_SF"/>
    <property type="match status" value="1"/>
</dbReference>
<evidence type="ECO:0000313" key="1">
    <source>
        <dbReference type="EMBL" id="THV05535.1"/>
    </source>
</evidence>
<protein>
    <submittedName>
        <fullName evidence="1">Uncharacterized protein</fullName>
    </submittedName>
</protein>
<evidence type="ECO:0000313" key="2">
    <source>
        <dbReference type="Proteomes" id="UP000297245"/>
    </source>
</evidence>
<keyword evidence="2" id="KW-1185">Reference proteome</keyword>
<dbReference type="InterPro" id="IPR036872">
    <property type="entry name" value="CH_dom_sf"/>
</dbReference>
<gene>
    <name evidence="1" type="ORF">K435DRAFT_91671</name>
</gene>
<organism evidence="1 2">
    <name type="scientific">Dendrothele bispora (strain CBS 962.96)</name>
    <dbReference type="NCBI Taxonomy" id="1314807"/>
    <lineage>
        <taxon>Eukaryota</taxon>
        <taxon>Fungi</taxon>
        <taxon>Dikarya</taxon>
        <taxon>Basidiomycota</taxon>
        <taxon>Agaricomycotina</taxon>
        <taxon>Agaricomycetes</taxon>
        <taxon>Agaricomycetidae</taxon>
        <taxon>Agaricales</taxon>
        <taxon>Agaricales incertae sedis</taxon>
        <taxon>Dendrothele</taxon>
    </lineage>
</organism>
<dbReference type="SUPFAM" id="SSF47576">
    <property type="entry name" value="Calponin-homology domain, CH-domain"/>
    <property type="match status" value="1"/>
</dbReference>
<dbReference type="AlphaFoldDB" id="A0A4S8MRB9"/>
<name>A0A4S8MRB9_DENBC</name>
<reference evidence="1 2" key="1">
    <citation type="journal article" date="2019" name="Nat. Ecol. Evol.">
        <title>Megaphylogeny resolves global patterns of mushroom evolution.</title>
        <authorList>
            <person name="Varga T."/>
            <person name="Krizsan K."/>
            <person name="Foldi C."/>
            <person name="Dima B."/>
            <person name="Sanchez-Garcia M."/>
            <person name="Sanchez-Ramirez S."/>
            <person name="Szollosi G.J."/>
            <person name="Szarkandi J.G."/>
            <person name="Papp V."/>
            <person name="Albert L."/>
            <person name="Andreopoulos W."/>
            <person name="Angelini C."/>
            <person name="Antonin V."/>
            <person name="Barry K.W."/>
            <person name="Bougher N.L."/>
            <person name="Buchanan P."/>
            <person name="Buyck B."/>
            <person name="Bense V."/>
            <person name="Catcheside P."/>
            <person name="Chovatia M."/>
            <person name="Cooper J."/>
            <person name="Damon W."/>
            <person name="Desjardin D."/>
            <person name="Finy P."/>
            <person name="Geml J."/>
            <person name="Haridas S."/>
            <person name="Hughes K."/>
            <person name="Justo A."/>
            <person name="Karasinski D."/>
            <person name="Kautmanova I."/>
            <person name="Kiss B."/>
            <person name="Kocsube S."/>
            <person name="Kotiranta H."/>
            <person name="LaButti K.M."/>
            <person name="Lechner B.E."/>
            <person name="Liimatainen K."/>
            <person name="Lipzen A."/>
            <person name="Lukacs Z."/>
            <person name="Mihaltcheva S."/>
            <person name="Morgado L.N."/>
            <person name="Niskanen T."/>
            <person name="Noordeloos M.E."/>
            <person name="Ohm R.A."/>
            <person name="Ortiz-Santana B."/>
            <person name="Ovrebo C."/>
            <person name="Racz N."/>
            <person name="Riley R."/>
            <person name="Savchenko A."/>
            <person name="Shiryaev A."/>
            <person name="Soop K."/>
            <person name="Spirin V."/>
            <person name="Szebenyi C."/>
            <person name="Tomsovsky M."/>
            <person name="Tulloss R.E."/>
            <person name="Uehling J."/>
            <person name="Grigoriev I.V."/>
            <person name="Vagvolgyi C."/>
            <person name="Papp T."/>
            <person name="Martin F.M."/>
            <person name="Miettinen O."/>
            <person name="Hibbett D.S."/>
            <person name="Nagy L.G."/>
        </authorList>
    </citation>
    <scope>NUCLEOTIDE SEQUENCE [LARGE SCALE GENOMIC DNA]</scope>
    <source>
        <strain evidence="1 2">CBS 962.96</strain>
    </source>
</reference>